<protein>
    <submittedName>
        <fullName evidence="2">Uncharacterized protein</fullName>
    </submittedName>
</protein>
<evidence type="ECO:0000256" key="1">
    <source>
        <dbReference type="SAM" id="MobiDB-lite"/>
    </source>
</evidence>
<organism evidence="2 3">
    <name type="scientific">Rhodoferax antarcticus ANT.BR</name>
    <dbReference type="NCBI Taxonomy" id="1111071"/>
    <lineage>
        <taxon>Bacteria</taxon>
        <taxon>Pseudomonadati</taxon>
        <taxon>Pseudomonadota</taxon>
        <taxon>Betaproteobacteria</taxon>
        <taxon>Burkholderiales</taxon>
        <taxon>Comamonadaceae</taxon>
        <taxon>Rhodoferax</taxon>
    </lineage>
</organism>
<feature type="region of interest" description="Disordered" evidence="1">
    <location>
        <begin position="17"/>
        <end position="37"/>
    </location>
</feature>
<evidence type="ECO:0000313" key="2">
    <source>
        <dbReference type="EMBL" id="OLP06262.1"/>
    </source>
</evidence>
<gene>
    <name evidence="2" type="ORF">BLL52_2493</name>
</gene>
<name>A0A1Q8YE66_9BURK</name>
<sequence length="37" mass="3790">MEQTAITFPNVFETFSGLDGSGTQKGSSTYRCGGSAG</sequence>
<accession>A0A1Q8YE66</accession>
<keyword evidence="3" id="KW-1185">Reference proteome</keyword>
<proteinExistence type="predicted"/>
<feature type="compositionally biased region" description="Polar residues" evidence="1">
    <location>
        <begin position="21"/>
        <end position="30"/>
    </location>
</feature>
<comment type="caution">
    <text evidence="2">The sequence shown here is derived from an EMBL/GenBank/DDBJ whole genome shotgun (WGS) entry which is preliminary data.</text>
</comment>
<reference evidence="2 3" key="1">
    <citation type="submission" date="2017-01" db="EMBL/GenBank/DDBJ databases">
        <title>Genome sequence of Rhodoferax antarcticus ANT.BR, a psychrophilic purple nonsulfur bacterium from an Antarctic microbial mat.</title>
        <authorList>
            <person name="Baker J."/>
            <person name="Riester C."/>
            <person name="Skinner B."/>
            <person name="Newell A."/>
            <person name="Swingley W."/>
            <person name="Madigan M."/>
            <person name="Jung D."/>
            <person name="Asao M."/>
            <person name="Chen M."/>
            <person name="Loughlin P."/>
            <person name="Pan H."/>
            <person name="Lin S."/>
            <person name="Li N."/>
            <person name="Shaw J."/>
            <person name="Prado M."/>
            <person name="Sherman C."/>
            <person name="Li X."/>
            <person name="Tang J."/>
            <person name="Blankenship R."/>
            <person name="Zhao T."/>
            <person name="Touchman J."/>
            <person name="Sattley M."/>
        </authorList>
    </citation>
    <scope>NUCLEOTIDE SEQUENCE [LARGE SCALE GENOMIC DNA]</scope>
    <source>
        <strain evidence="2 3">ANT.BR</strain>
    </source>
</reference>
<dbReference type="Proteomes" id="UP000185911">
    <property type="component" value="Unassembled WGS sequence"/>
</dbReference>
<dbReference type="AlphaFoldDB" id="A0A1Q8YE66"/>
<evidence type="ECO:0000313" key="3">
    <source>
        <dbReference type="Proteomes" id="UP000185911"/>
    </source>
</evidence>
<dbReference type="EMBL" id="MSYM01000013">
    <property type="protein sequence ID" value="OLP06262.1"/>
    <property type="molecule type" value="Genomic_DNA"/>
</dbReference>